<keyword evidence="2" id="KW-0067">ATP-binding</keyword>
<evidence type="ECO:0000313" key="2">
    <source>
        <dbReference type="EMBL" id="HIV25477.1"/>
    </source>
</evidence>
<sequence>MLIQFNFKNFKSFRDEATLDLSAAKMTEFSNRVISVGNEKILPVAAVYGANASGKSNVYGAFEYMSEYVVNSFKYGDEEDFDDVRPLPFLFDVSSETADTSFEVYFTVPGDKTEKCYNYGFCIGQTGVTEEWLNYKAKTARKYSTIFYRDEETLDLAGIPKTSRENIEIALEKEVLIVSLGAKLKVTKCKLVRDWFLNNEFADFGDAVTNFFMSRVLPAGFIDDEKIRANVVKYFSSFDETIKGFEVTKLPAQEDSKEEKYLIDALHKKIGSEDMAKIPLAHESAGTLKMFALYPELQDVLQNGGVFFIDELNARLHPLLVRNFILTFLNPEININHAQLVFTTHDTWQLSNQLLRRDEIWFTEKDDMGLSVLYSLADFIDEDGSRIRKDESYEKNYLLGKYGAIPSLKTIDFFKEG</sequence>
<reference evidence="2" key="1">
    <citation type="submission" date="2020-10" db="EMBL/GenBank/DDBJ databases">
        <authorList>
            <person name="Gilroy R."/>
        </authorList>
    </citation>
    <scope>NUCLEOTIDE SEQUENCE</scope>
    <source>
        <strain evidence="2">CHK188-20938</strain>
    </source>
</reference>
<dbReference type="PANTHER" id="PTHR40396:SF1">
    <property type="entry name" value="ATPASE AAA-TYPE CORE DOMAIN-CONTAINING PROTEIN"/>
    <property type="match status" value="1"/>
</dbReference>
<dbReference type="InterPro" id="IPR003959">
    <property type="entry name" value="ATPase_AAA_core"/>
</dbReference>
<evidence type="ECO:0000313" key="3">
    <source>
        <dbReference type="Proteomes" id="UP000824169"/>
    </source>
</evidence>
<keyword evidence="2" id="KW-0547">Nucleotide-binding</keyword>
<dbReference type="Proteomes" id="UP000824169">
    <property type="component" value="Unassembled WGS sequence"/>
</dbReference>
<comment type="caution">
    <text evidence="2">The sequence shown here is derived from an EMBL/GenBank/DDBJ whole genome shotgun (WGS) entry which is preliminary data.</text>
</comment>
<dbReference type="GO" id="GO:0005524">
    <property type="term" value="F:ATP binding"/>
    <property type="evidence" value="ECO:0007669"/>
    <property type="project" value="UniProtKB-KW"/>
</dbReference>
<dbReference type="AlphaFoldDB" id="A0A9D1P365"/>
<accession>A0A9D1P365</accession>
<dbReference type="Pfam" id="PF13304">
    <property type="entry name" value="AAA_21"/>
    <property type="match status" value="2"/>
</dbReference>
<feature type="domain" description="ATPase AAA-type core" evidence="1">
    <location>
        <begin position="44"/>
        <end position="152"/>
    </location>
</feature>
<gene>
    <name evidence="2" type="ORF">IAB71_06790</name>
</gene>
<dbReference type="EMBL" id="DVOO01000019">
    <property type="protein sequence ID" value="HIV25477.1"/>
    <property type="molecule type" value="Genomic_DNA"/>
</dbReference>
<dbReference type="GO" id="GO:0016887">
    <property type="term" value="F:ATP hydrolysis activity"/>
    <property type="evidence" value="ECO:0007669"/>
    <property type="project" value="InterPro"/>
</dbReference>
<dbReference type="InterPro" id="IPR027417">
    <property type="entry name" value="P-loop_NTPase"/>
</dbReference>
<dbReference type="PANTHER" id="PTHR40396">
    <property type="entry name" value="ATPASE-LIKE PROTEIN"/>
    <property type="match status" value="1"/>
</dbReference>
<name>A0A9D1P365_9FIRM</name>
<protein>
    <submittedName>
        <fullName evidence="2">ATP-binding protein</fullName>
    </submittedName>
</protein>
<feature type="domain" description="ATPase AAA-type core" evidence="1">
    <location>
        <begin position="272"/>
        <end position="346"/>
    </location>
</feature>
<dbReference type="SUPFAM" id="SSF52540">
    <property type="entry name" value="P-loop containing nucleoside triphosphate hydrolases"/>
    <property type="match status" value="1"/>
</dbReference>
<dbReference type="Gene3D" id="3.40.50.300">
    <property type="entry name" value="P-loop containing nucleotide triphosphate hydrolases"/>
    <property type="match status" value="1"/>
</dbReference>
<reference evidence="2" key="2">
    <citation type="journal article" date="2021" name="PeerJ">
        <title>Extensive microbial diversity within the chicken gut microbiome revealed by metagenomics and culture.</title>
        <authorList>
            <person name="Gilroy R."/>
            <person name="Ravi A."/>
            <person name="Getino M."/>
            <person name="Pursley I."/>
            <person name="Horton D.L."/>
            <person name="Alikhan N.F."/>
            <person name="Baker D."/>
            <person name="Gharbi K."/>
            <person name="Hall N."/>
            <person name="Watson M."/>
            <person name="Adriaenssens E.M."/>
            <person name="Foster-Nyarko E."/>
            <person name="Jarju S."/>
            <person name="Secka A."/>
            <person name="Antonio M."/>
            <person name="Oren A."/>
            <person name="Chaudhuri R.R."/>
            <person name="La Ragione R."/>
            <person name="Hildebrand F."/>
            <person name="Pallen M.J."/>
        </authorList>
    </citation>
    <scope>NUCLEOTIDE SEQUENCE</scope>
    <source>
        <strain evidence="2">CHK188-20938</strain>
    </source>
</reference>
<organism evidence="2 3">
    <name type="scientific">Candidatus Scatomonas pullistercoris</name>
    <dbReference type="NCBI Taxonomy" id="2840920"/>
    <lineage>
        <taxon>Bacteria</taxon>
        <taxon>Bacillati</taxon>
        <taxon>Bacillota</taxon>
        <taxon>Clostridia</taxon>
        <taxon>Lachnospirales</taxon>
        <taxon>Lachnospiraceae</taxon>
        <taxon>Lachnospiraceae incertae sedis</taxon>
        <taxon>Candidatus Scatomonas</taxon>
    </lineage>
</organism>
<proteinExistence type="predicted"/>
<evidence type="ECO:0000259" key="1">
    <source>
        <dbReference type="Pfam" id="PF13304"/>
    </source>
</evidence>